<dbReference type="InterPro" id="IPR007869">
    <property type="entry name" value="Homing_endonuc_PI-Sce"/>
</dbReference>
<evidence type="ECO:0000256" key="12">
    <source>
        <dbReference type="ARBA" id="ARBA00082860"/>
    </source>
</evidence>
<dbReference type="PROSITE" id="PS50819">
    <property type="entry name" value="INTEIN_ENDONUCLEASE"/>
    <property type="match status" value="2"/>
</dbReference>
<sequence length="1578" mass="180148">MPDRRKRLDDLPELPEGRPALLLSAVYSGEEKKVYLKFYDPKDNVIYHWRDRTDHKPYCYTKMQFAEQAELVAQKETKYTLEQVKKRDIIIDKEIDVLKVLAPDPLSIGGTDNSFREKVTSWECYDIATEILTKEGGWKSYYQLQDDEVVATYNATTRKFEWQQIETKVDYDYSGDMYGLHAKTIDFLVTPNHRIFLWNERGDVKCMLAKELYEQQEQLRPNYRPFPFGWSIHKSAESGFDGDADIDRFTLPQSSWRCSEVDIPLEEFVEFLGWFIAEGGVGGLGNETYINLILSTDKDPWQRLKHMIESWGMKVWTKNNNDTHSTMIIFSSKDLADWIRANCYTCSIHRSHYKRVPAAIKNLPTRYLKIFLKNLFLGDGFLRDGDSGQLRTTSEALADDIQEIACKCGYSATIKQKPAIVDNRGWQFAESYVVTLSTHRTVTSPNQRITKQQYVGKVWCVKVPNGIVYVRRNKKPYWCGNSDIKYHENYLYDRSLIPGLYYMRKGEQITPFEYPISEKVQFALKSLLWDKIKEAGESGKEYRQYITNWANLLNQPIPELKRVAVDIEVETEEGRMPNPRDHDKRVTAVGFVASDGFRKVLVLANNTPNNGEPLIPEAEPCSTEKELLEKAFRIINKYPIVITFNGDDFDLPYLYARSQDSRIDPNGVAIPKDKVPIMVKKESFIKHGMQAEPVGIRHGIHIDLYRTFDNRSIQIYAFSRAYTEHTLNAICEALLNDSKIEFEGDIADLPIQKLAEYCLKDADLTYRLTSFNDNLLMRLLVVISRIGRLSVDDIARFGVNQWIRGILYYEHRQRNELIPSRSELEAKGSASTTAVIKEKKYRGGEVVEPTAGIHFNVVVLDFASLYPSIIKVHNLSYETINCPHEDCRENKVEGTTHWVCKRKKGLTSLLIGSLRDLRVNYYKYLAKDKTLPPQERQLYNVVSQAIKVILNASYGVMGAEIFPLYCLPVADATAALGRSTINRTINRCKEIGIEVVYGDSVLPDTPIVIRRKDKSIDIVPIESLMPKTVTASRYVGFGNIEVLTESGFSGIKYVYRHKVKKKGYRILTRKGFVECTEDHSLVVNNKEIKPSELRIGDRIELVPFKTQSLFGIDPDLAWLFGFFIAGGTCGTYYYSPASETASKTLQIKYSWKIANQNEAALMKAQRIMQQHLGLETNVIDTRKSSATYALVPRKEIKMLVDYFRLLCYRGSNKAIPQCILNANIEAKKAFIEGLMVGDGNMDENGLVTLDQIHKTVSAGVVAILEELGMEYSLQIRDDKTNVCRIRIIKDASDKRIKQADIIKKIEVFEIDDYVYDLETENHHFCGGIGNVLLHNTDSLFLKNPSPTAIDEVAAWARNTLGVDLEIDKQYRYVVFSDLKKNYLGVLSDGTVDVKGLTGKKSHTPPFIRKAFYDILAILGRVNSEKDFESAKESIKNVILQNAKNLEARKIPLEDLSFNVTINKSLSTYGKKTGAKTVDGRSTDTYKGLPQHIKAAKMLVDANKREIRAGDVISYVKIKNGEGVKPVELAKPEEIDTEKYLETMESTFEQVLSALNFDFKSVLGKPRQQSLDELFWSRS</sequence>
<dbReference type="EMBL" id="CP002408">
    <property type="protein sequence ID" value="AFU60332.1"/>
    <property type="molecule type" value="Genomic_DNA"/>
</dbReference>
<evidence type="ECO:0000256" key="6">
    <source>
        <dbReference type="ARBA" id="ARBA00022813"/>
    </source>
</evidence>
<keyword evidence="6" id="KW-0068">Autocatalytic cleavage</keyword>
<evidence type="ECO:0000259" key="13">
    <source>
        <dbReference type="PROSITE" id="PS50819"/>
    </source>
</evidence>
<keyword evidence="5 14" id="KW-0548">Nucleotidyltransferase</keyword>
<proteinExistence type="inferred from homology"/>
<dbReference type="PATRIC" id="fig|1237085.11.peg.3412"/>
<dbReference type="InterPro" id="IPR027434">
    <property type="entry name" value="Homing_endonucl"/>
</dbReference>
<dbReference type="SUPFAM" id="SSF55608">
    <property type="entry name" value="Homing endonucleases"/>
    <property type="match status" value="2"/>
</dbReference>
<dbReference type="GO" id="GO:0004519">
    <property type="term" value="F:endonuclease activity"/>
    <property type="evidence" value="ECO:0007669"/>
    <property type="project" value="InterPro"/>
</dbReference>
<evidence type="ECO:0000256" key="4">
    <source>
        <dbReference type="ARBA" id="ARBA00022679"/>
    </source>
</evidence>
<dbReference type="Pfam" id="PF00136">
    <property type="entry name" value="DNA_pol_B"/>
    <property type="match status" value="2"/>
</dbReference>
<dbReference type="SUPFAM" id="SSF53098">
    <property type="entry name" value="Ribonuclease H-like"/>
    <property type="match status" value="1"/>
</dbReference>
<dbReference type="GO" id="GO:0003887">
    <property type="term" value="F:DNA-directed DNA polymerase activity"/>
    <property type="evidence" value="ECO:0007669"/>
    <property type="project" value="UniProtKB-KW"/>
</dbReference>
<dbReference type="InParanoid" id="K0IMJ1"/>
<keyword evidence="7" id="KW-0239">DNA-directed DNA polymerase</keyword>
<dbReference type="SUPFAM" id="SSF56672">
    <property type="entry name" value="DNA/RNA polymerases"/>
    <property type="match status" value="1"/>
</dbReference>
<keyword evidence="15" id="KW-1185">Reference proteome</keyword>
<dbReference type="InterPro" id="IPR043502">
    <property type="entry name" value="DNA/RNA_pol_sf"/>
</dbReference>
<dbReference type="Gene3D" id="3.90.1600.10">
    <property type="entry name" value="Palm domain of DNA polymerase"/>
    <property type="match status" value="2"/>
</dbReference>
<evidence type="ECO:0000256" key="2">
    <source>
        <dbReference type="ARBA" id="ARBA00012417"/>
    </source>
</evidence>
<evidence type="ECO:0000256" key="11">
    <source>
        <dbReference type="ARBA" id="ARBA00074103"/>
    </source>
</evidence>
<dbReference type="EC" id="2.7.7.7" evidence="2"/>
<accession>K0IMJ1</accession>
<dbReference type="Gene3D" id="1.10.287.1390">
    <property type="match status" value="2"/>
</dbReference>
<dbReference type="FunCoup" id="K0IMJ1">
    <property type="interactions" value="126"/>
</dbReference>
<dbReference type="Proteomes" id="UP000008037">
    <property type="component" value="Chromosome"/>
</dbReference>
<evidence type="ECO:0000256" key="8">
    <source>
        <dbReference type="ARBA" id="ARBA00023000"/>
    </source>
</evidence>
<dbReference type="InterPro" id="IPR006172">
    <property type="entry name" value="DNA-dir_DNA_pol_B"/>
</dbReference>
<evidence type="ECO:0000256" key="3">
    <source>
        <dbReference type="ARBA" id="ARBA00015749"/>
    </source>
</evidence>
<dbReference type="InterPro" id="IPR003587">
    <property type="entry name" value="Hint_dom_N"/>
</dbReference>
<dbReference type="CDD" id="cd00081">
    <property type="entry name" value="Hint"/>
    <property type="match status" value="1"/>
</dbReference>
<keyword evidence="8" id="KW-0651">Protein splicing</keyword>
<dbReference type="SMART" id="SM00306">
    <property type="entry name" value="HintN"/>
    <property type="match status" value="2"/>
</dbReference>
<dbReference type="Gene3D" id="3.30.420.10">
    <property type="entry name" value="Ribonuclease H-like superfamily/Ribonuclease H"/>
    <property type="match status" value="1"/>
</dbReference>
<keyword evidence="4 14" id="KW-0808">Transferase</keyword>
<organism evidence="14 15">
    <name type="scientific">Nitrososphaera gargensis (strain Ga9.2)</name>
    <dbReference type="NCBI Taxonomy" id="1237085"/>
    <lineage>
        <taxon>Archaea</taxon>
        <taxon>Nitrososphaerota</taxon>
        <taxon>Nitrososphaeria</taxon>
        <taxon>Nitrososphaerales</taxon>
        <taxon>Nitrososphaeraceae</taxon>
        <taxon>Nitrososphaera</taxon>
    </lineage>
</organism>
<dbReference type="KEGG" id="nga:Ngar_c34170"/>
<protein>
    <recommendedName>
        <fullName evidence="3">DNA polymerase</fullName>
        <ecNumber evidence="2">2.7.7.7</ecNumber>
    </recommendedName>
    <alternativeName>
        <fullName evidence="11">DNA polymerase 1</fullName>
    </alternativeName>
    <alternativeName>
        <fullName evidence="12">DNA polymerase I</fullName>
    </alternativeName>
</protein>
<dbReference type="InterPro" id="IPR006133">
    <property type="entry name" value="DNA-dir_DNA_pol_B_exonuc"/>
</dbReference>
<dbReference type="InterPro" id="IPR036844">
    <property type="entry name" value="Hint_dom_sf"/>
</dbReference>
<feature type="domain" description="DOD-type homing endonuclease" evidence="13">
    <location>
        <begin position="271"/>
        <end position="410"/>
    </location>
</feature>
<dbReference type="Pfam" id="PF05204">
    <property type="entry name" value="Hom_end"/>
    <property type="match status" value="1"/>
</dbReference>
<dbReference type="InterPro" id="IPR006142">
    <property type="entry name" value="INTEIN"/>
</dbReference>
<dbReference type="InterPro" id="IPR004042">
    <property type="entry name" value="Intein_endonuc_central"/>
</dbReference>
<evidence type="ECO:0000313" key="15">
    <source>
        <dbReference type="Proteomes" id="UP000008037"/>
    </source>
</evidence>
<dbReference type="Gene3D" id="2.170.16.10">
    <property type="entry name" value="Hedgehog/Intein (Hint) domain"/>
    <property type="match status" value="2"/>
</dbReference>
<dbReference type="HOGENOM" id="CLU_245200_0_0_2"/>
<comment type="similarity">
    <text evidence="1">Belongs to the DNA polymerase type-B family.</text>
</comment>
<dbReference type="InterPro" id="IPR030934">
    <property type="entry name" value="Intein_C"/>
</dbReference>
<dbReference type="Gene3D" id="3.10.28.10">
    <property type="entry name" value="Homing endonucleases"/>
    <property type="match status" value="2"/>
</dbReference>
<reference evidence="14 15" key="1">
    <citation type="journal article" date="2012" name="Environ. Microbiol.">
        <title>The genome of the ammonia-oxidizing Candidatus Nitrososphaera gargensis: insights into metabolic versatility and environmental adaptations.</title>
        <authorList>
            <person name="Spang A."/>
            <person name="Poehlein A."/>
            <person name="Offre P."/>
            <person name="Zumbragel S."/>
            <person name="Haider S."/>
            <person name="Rychlik N."/>
            <person name="Nowka B."/>
            <person name="Schmeisser C."/>
            <person name="Lebedeva E.V."/>
            <person name="Rattei T."/>
            <person name="Bohm C."/>
            <person name="Schmid M."/>
            <person name="Galushko A."/>
            <person name="Hatzenpichler R."/>
            <person name="Weinmaier T."/>
            <person name="Daniel R."/>
            <person name="Schleper C."/>
            <person name="Spieck E."/>
            <person name="Streit W."/>
            <person name="Wagner M."/>
        </authorList>
    </citation>
    <scope>NUCLEOTIDE SEQUENCE [LARGE SCALE GENOMIC DNA]</scope>
    <source>
        <strain evidence="15">Ga9.2</strain>
    </source>
</reference>
<dbReference type="InterPro" id="IPR050240">
    <property type="entry name" value="DNA_pol_type-B"/>
</dbReference>
<dbReference type="PANTHER" id="PTHR10322">
    <property type="entry name" value="DNA POLYMERASE CATALYTIC SUBUNIT"/>
    <property type="match status" value="1"/>
</dbReference>
<dbReference type="Gene3D" id="1.10.287.690">
    <property type="entry name" value="Helix hairpin bin"/>
    <property type="match status" value="1"/>
</dbReference>
<dbReference type="SMART" id="SM00486">
    <property type="entry name" value="POLBc"/>
    <property type="match status" value="1"/>
</dbReference>
<dbReference type="GO" id="GO:0000166">
    <property type="term" value="F:nucleotide binding"/>
    <property type="evidence" value="ECO:0007669"/>
    <property type="project" value="InterPro"/>
</dbReference>
<dbReference type="Pfam" id="PF03104">
    <property type="entry name" value="DNA_pol_B_exo1"/>
    <property type="match status" value="1"/>
</dbReference>
<dbReference type="InterPro" id="IPR012337">
    <property type="entry name" value="RNaseH-like_sf"/>
</dbReference>
<evidence type="ECO:0000256" key="5">
    <source>
        <dbReference type="ARBA" id="ARBA00022695"/>
    </source>
</evidence>
<dbReference type="InterPro" id="IPR006134">
    <property type="entry name" value="DNA-dir_DNA_pol_B_multi_dom"/>
</dbReference>
<dbReference type="InterPro" id="IPR023211">
    <property type="entry name" value="DNA_pol_palm_dom_sf"/>
</dbReference>
<dbReference type="PRINTS" id="PR00379">
    <property type="entry name" value="INTEIN"/>
</dbReference>
<dbReference type="GO" id="GO:0006261">
    <property type="term" value="P:DNA-templated DNA replication"/>
    <property type="evidence" value="ECO:0007669"/>
    <property type="project" value="TreeGrafter"/>
</dbReference>
<dbReference type="PRINTS" id="PR00106">
    <property type="entry name" value="DNAPOLB"/>
</dbReference>
<evidence type="ECO:0000313" key="14">
    <source>
        <dbReference type="EMBL" id="AFU60332.1"/>
    </source>
</evidence>
<evidence type="ECO:0000256" key="7">
    <source>
        <dbReference type="ARBA" id="ARBA00022932"/>
    </source>
</evidence>
<dbReference type="FunFam" id="1.10.287.690:FF:000011">
    <property type="entry name" value="DNA polymerase"/>
    <property type="match status" value="1"/>
</dbReference>
<gene>
    <name evidence="14" type="primary">dpo</name>
    <name evidence="14" type="ordered locus">Ngar_c34170</name>
</gene>
<dbReference type="GO" id="GO:0016539">
    <property type="term" value="P:intein-mediated protein splicing"/>
    <property type="evidence" value="ECO:0007669"/>
    <property type="project" value="InterPro"/>
</dbReference>
<keyword evidence="9" id="KW-0238">DNA-binding</keyword>
<feature type="domain" description="DOD-type homing endonuclease" evidence="13">
    <location>
        <begin position="1119"/>
        <end position="1269"/>
    </location>
</feature>
<dbReference type="PROSITE" id="PS50818">
    <property type="entry name" value="INTEIN_C_TER"/>
    <property type="match status" value="1"/>
</dbReference>
<evidence type="ECO:0000256" key="1">
    <source>
        <dbReference type="ARBA" id="ARBA00005755"/>
    </source>
</evidence>
<dbReference type="InterPro" id="IPR036397">
    <property type="entry name" value="RNaseH_sf"/>
</dbReference>
<dbReference type="GO" id="GO:0003677">
    <property type="term" value="F:DNA binding"/>
    <property type="evidence" value="ECO:0007669"/>
    <property type="project" value="UniProtKB-KW"/>
</dbReference>
<dbReference type="SUPFAM" id="SSF51294">
    <property type="entry name" value="Hedgehog/intein (Hint) domain"/>
    <property type="match status" value="2"/>
</dbReference>
<name>K0IMJ1_NITGG</name>
<dbReference type="STRING" id="1237085.Ngar_c34170"/>
<dbReference type="PANTHER" id="PTHR10322:SF20">
    <property type="entry name" value="DNA POLYMERASE 1"/>
    <property type="match status" value="1"/>
</dbReference>
<evidence type="ECO:0000256" key="9">
    <source>
        <dbReference type="ARBA" id="ARBA00023125"/>
    </source>
</evidence>
<evidence type="ECO:0000256" key="10">
    <source>
        <dbReference type="ARBA" id="ARBA00049244"/>
    </source>
</evidence>
<comment type="catalytic activity">
    <reaction evidence="10">
        <text>DNA(n) + a 2'-deoxyribonucleoside 5'-triphosphate = DNA(n+1) + diphosphate</text>
        <dbReference type="Rhea" id="RHEA:22508"/>
        <dbReference type="Rhea" id="RHEA-COMP:17339"/>
        <dbReference type="Rhea" id="RHEA-COMP:17340"/>
        <dbReference type="ChEBI" id="CHEBI:33019"/>
        <dbReference type="ChEBI" id="CHEBI:61560"/>
        <dbReference type="ChEBI" id="CHEBI:173112"/>
        <dbReference type="EC" id="2.7.7.7"/>
    </reaction>
</comment>